<keyword evidence="8" id="KW-1185">Reference proteome</keyword>
<feature type="transmembrane region" description="Helical" evidence="6">
    <location>
        <begin position="180"/>
        <end position="203"/>
    </location>
</feature>
<dbReference type="PANTHER" id="PTHR24223">
    <property type="entry name" value="ATP-BINDING CASSETTE SUB-FAMILY C"/>
    <property type="match status" value="1"/>
</dbReference>
<dbReference type="OrthoDB" id="6500128at2759"/>
<feature type="transmembrane region" description="Helical" evidence="6">
    <location>
        <begin position="313"/>
        <end position="330"/>
    </location>
</feature>
<dbReference type="Proteomes" id="UP000758603">
    <property type="component" value="Unassembled WGS sequence"/>
</dbReference>
<dbReference type="GO" id="GO:0042626">
    <property type="term" value="F:ATPase-coupled transmembrane transporter activity"/>
    <property type="evidence" value="ECO:0007669"/>
    <property type="project" value="TreeGrafter"/>
</dbReference>
<keyword evidence="1 6" id="KW-0812">Transmembrane</keyword>
<keyword evidence="5 6" id="KW-0472">Membrane</keyword>
<keyword evidence="3" id="KW-0067">ATP-binding</keyword>
<feature type="transmembrane region" description="Helical" evidence="6">
    <location>
        <begin position="20"/>
        <end position="37"/>
    </location>
</feature>
<evidence type="ECO:0000313" key="7">
    <source>
        <dbReference type="EMBL" id="KAH6645308.1"/>
    </source>
</evidence>
<evidence type="ECO:0000256" key="5">
    <source>
        <dbReference type="ARBA" id="ARBA00023136"/>
    </source>
</evidence>
<feature type="transmembrane region" description="Helical" evidence="6">
    <location>
        <begin position="139"/>
        <end position="160"/>
    </location>
</feature>
<keyword evidence="2" id="KW-0547">Nucleotide-binding</keyword>
<sequence>MALTEYPTLSYLEHSRSPTPSILLTTYLSISVLLGAAQTRTLWLASTTRIERELTEAFTAALAKSRWVRWDVKQHSPEETRRLFNLGAVLWLNRLFLTAYRKTLTLDNLYPLDLRMVSEPLQASLWRHATHMSRLRQKYGLAIALGRSMPIPLLLPPFLVSLLLDYLQDVQDVSSRNIGYGLIAATILVYVGLAFSGGLYWYLQERKAVEEKLSATTHSGALTLMSADIKRVIFGDINLHEVWANIVQLGLVCCLLFRELGPAAVAPWFMRVNKLKTASKSRSVIISAAIIVNLLLCILPMVTFIFASRRLDITAIFTVISCILFLEAPLSMPLQMMLAIITSSMCLERIQNFLYTESRVDFRVLSLDPFGDVSENNPSDNSNSAHTTGLATTISDGGFGWEIGKASLSRIDLQIPMA</sequence>
<evidence type="ECO:0000256" key="6">
    <source>
        <dbReference type="SAM" id="Phobius"/>
    </source>
</evidence>
<evidence type="ECO:0000256" key="2">
    <source>
        <dbReference type="ARBA" id="ARBA00022741"/>
    </source>
</evidence>
<dbReference type="InterPro" id="IPR050173">
    <property type="entry name" value="ABC_transporter_C-like"/>
</dbReference>
<dbReference type="Gene3D" id="1.20.1560.10">
    <property type="entry name" value="ABC transporter type 1, transmembrane domain"/>
    <property type="match status" value="1"/>
</dbReference>
<dbReference type="EMBL" id="JAGPXC010000011">
    <property type="protein sequence ID" value="KAH6645308.1"/>
    <property type="molecule type" value="Genomic_DNA"/>
</dbReference>
<dbReference type="AlphaFoldDB" id="A0A9P8RFZ3"/>
<organism evidence="7 8">
    <name type="scientific">Truncatella angustata</name>
    <dbReference type="NCBI Taxonomy" id="152316"/>
    <lineage>
        <taxon>Eukaryota</taxon>
        <taxon>Fungi</taxon>
        <taxon>Dikarya</taxon>
        <taxon>Ascomycota</taxon>
        <taxon>Pezizomycotina</taxon>
        <taxon>Sordariomycetes</taxon>
        <taxon>Xylariomycetidae</taxon>
        <taxon>Amphisphaeriales</taxon>
        <taxon>Sporocadaceae</taxon>
        <taxon>Truncatella</taxon>
    </lineage>
</organism>
<dbReference type="GO" id="GO:0016020">
    <property type="term" value="C:membrane"/>
    <property type="evidence" value="ECO:0007669"/>
    <property type="project" value="InterPro"/>
</dbReference>
<dbReference type="GO" id="GO:0005524">
    <property type="term" value="F:ATP binding"/>
    <property type="evidence" value="ECO:0007669"/>
    <property type="project" value="UniProtKB-KW"/>
</dbReference>
<name>A0A9P8RFZ3_9PEZI</name>
<dbReference type="PANTHER" id="PTHR24223:SF345">
    <property type="entry name" value="ABC MULTIDRUG TRANSPORTER (EUROFUNG)"/>
    <property type="match status" value="1"/>
</dbReference>
<dbReference type="InterPro" id="IPR036640">
    <property type="entry name" value="ABC1_TM_sf"/>
</dbReference>
<accession>A0A9P8RFZ3</accession>
<comment type="caution">
    <text evidence="7">The sequence shown here is derived from an EMBL/GenBank/DDBJ whole genome shotgun (WGS) entry which is preliminary data.</text>
</comment>
<reference evidence="7" key="1">
    <citation type="journal article" date="2021" name="Nat. Commun.">
        <title>Genetic determinants of endophytism in the Arabidopsis root mycobiome.</title>
        <authorList>
            <person name="Mesny F."/>
            <person name="Miyauchi S."/>
            <person name="Thiergart T."/>
            <person name="Pickel B."/>
            <person name="Atanasova L."/>
            <person name="Karlsson M."/>
            <person name="Huettel B."/>
            <person name="Barry K.W."/>
            <person name="Haridas S."/>
            <person name="Chen C."/>
            <person name="Bauer D."/>
            <person name="Andreopoulos W."/>
            <person name="Pangilinan J."/>
            <person name="LaButti K."/>
            <person name="Riley R."/>
            <person name="Lipzen A."/>
            <person name="Clum A."/>
            <person name="Drula E."/>
            <person name="Henrissat B."/>
            <person name="Kohler A."/>
            <person name="Grigoriev I.V."/>
            <person name="Martin F.M."/>
            <person name="Hacquard S."/>
        </authorList>
    </citation>
    <scope>NUCLEOTIDE SEQUENCE</scope>
    <source>
        <strain evidence="7">MPI-SDFR-AT-0073</strain>
    </source>
</reference>
<feature type="transmembrane region" description="Helical" evidence="6">
    <location>
        <begin position="284"/>
        <end position="307"/>
    </location>
</feature>
<gene>
    <name evidence="7" type="ORF">BKA67DRAFT_595718</name>
</gene>
<proteinExistence type="predicted"/>
<dbReference type="RefSeq" id="XP_045951822.1">
    <property type="nucleotide sequence ID" value="XM_046105198.1"/>
</dbReference>
<evidence type="ECO:0000256" key="1">
    <source>
        <dbReference type="ARBA" id="ARBA00022692"/>
    </source>
</evidence>
<evidence type="ECO:0000256" key="3">
    <source>
        <dbReference type="ARBA" id="ARBA00022840"/>
    </source>
</evidence>
<evidence type="ECO:0000313" key="8">
    <source>
        <dbReference type="Proteomes" id="UP000758603"/>
    </source>
</evidence>
<protein>
    <submittedName>
        <fullName evidence="7">Uncharacterized protein</fullName>
    </submittedName>
</protein>
<dbReference type="GeneID" id="70134089"/>
<keyword evidence="4 6" id="KW-1133">Transmembrane helix</keyword>
<evidence type="ECO:0000256" key="4">
    <source>
        <dbReference type="ARBA" id="ARBA00022989"/>
    </source>
</evidence>